<dbReference type="GO" id="GO:0005739">
    <property type="term" value="C:mitochondrion"/>
    <property type="evidence" value="ECO:0007669"/>
    <property type="project" value="UniProtKB-SubCell"/>
</dbReference>
<keyword evidence="6" id="KW-1133">Transmembrane helix</keyword>
<reference evidence="8" key="1">
    <citation type="journal article" date="2012" name="Proc. Natl. Acad. Sci. U.S.A.">
        <title>Antigenic diversity is generated by distinct evolutionary mechanisms in African trypanosome species.</title>
        <authorList>
            <person name="Jackson A.P."/>
            <person name="Berry A."/>
            <person name="Aslett M."/>
            <person name="Allison H.C."/>
            <person name="Burton P."/>
            <person name="Vavrova-Anderson J."/>
            <person name="Brown R."/>
            <person name="Browne H."/>
            <person name="Corton N."/>
            <person name="Hauser H."/>
            <person name="Gamble J."/>
            <person name="Gilderthorp R."/>
            <person name="Marcello L."/>
            <person name="McQuillan J."/>
            <person name="Otto T.D."/>
            <person name="Quail M.A."/>
            <person name="Sanders M.J."/>
            <person name="van Tonder A."/>
            <person name="Ginger M.L."/>
            <person name="Field M.C."/>
            <person name="Barry J.D."/>
            <person name="Hertz-Fowler C."/>
            <person name="Berriman M."/>
        </authorList>
    </citation>
    <scope>NUCLEOTIDE SEQUENCE</scope>
    <source>
        <strain evidence="8">Y486</strain>
    </source>
</reference>
<evidence type="ECO:0000256" key="3">
    <source>
        <dbReference type="ARBA" id="ARBA00022917"/>
    </source>
</evidence>
<keyword evidence="4 5" id="KW-0496">Mitochondrion</keyword>
<dbReference type="Gene3D" id="3.30.479.20">
    <property type="entry name" value="Elongation factor Ts, dimerisation domain"/>
    <property type="match status" value="1"/>
</dbReference>
<dbReference type="FunFam" id="1.10.8.10:FF:000001">
    <property type="entry name" value="Elongation factor Ts"/>
    <property type="match status" value="1"/>
</dbReference>
<dbReference type="CDD" id="cd14275">
    <property type="entry name" value="UBA_EF-Ts"/>
    <property type="match status" value="1"/>
</dbReference>
<dbReference type="InterPro" id="IPR014039">
    <property type="entry name" value="Transl_elong_EFTs/EF1B_dimer"/>
</dbReference>
<evidence type="ECO:0000256" key="5">
    <source>
        <dbReference type="HAMAP-Rule" id="MF_03135"/>
    </source>
</evidence>
<keyword evidence="2 5" id="KW-0251">Elongation factor</keyword>
<evidence type="ECO:0000256" key="2">
    <source>
        <dbReference type="ARBA" id="ARBA00022768"/>
    </source>
</evidence>
<dbReference type="InterPro" id="IPR001816">
    <property type="entry name" value="Transl_elong_EFTs/EF1B"/>
</dbReference>
<evidence type="ECO:0000256" key="6">
    <source>
        <dbReference type="SAM" id="Phobius"/>
    </source>
</evidence>
<dbReference type="InterPro" id="IPR009060">
    <property type="entry name" value="UBA-like_sf"/>
</dbReference>
<comment type="function">
    <text evidence="5">Associates with the EF-Tu.GDP complex and induces the exchange of GDP to GTP. It remains bound to the aminoacyl-tRNA.EF-Tu.GTP complex up to the GTP hydrolysis stage on the ribosome.</text>
</comment>
<dbReference type="SUPFAM" id="SSF54713">
    <property type="entry name" value="Elongation factor Ts (EF-Ts), dimerisation domain"/>
    <property type="match status" value="1"/>
</dbReference>
<keyword evidence="6" id="KW-0812">Transmembrane</keyword>
<keyword evidence="3 5" id="KW-0648">Protein biosynthesis</keyword>
<dbReference type="GO" id="GO:0003746">
    <property type="term" value="F:translation elongation factor activity"/>
    <property type="evidence" value="ECO:0007669"/>
    <property type="project" value="UniProtKB-UniRule"/>
</dbReference>
<dbReference type="Gene3D" id="1.10.8.10">
    <property type="entry name" value="DNA helicase RuvA subunit, C-terminal domain"/>
    <property type="match status" value="1"/>
</dbReference>
<evidence type="ECO:0000313" key="8">
    <source>
        <dbReference type="EMBL" id="CCC47117.1"/>
    </source>
</evidence>
<dbReference type="AlphaFoldDB" id="G0TT36"/>
<name>G0TT36_TRYVY</name>
<evidence type="ECO:0000256" key="1">
    <source>
        <dbReference type="ARBA" id="ARBA00005532"/>
    </source>
</evidence>
<feature type="transmembrane region" description="Helical" evidence="6">
    <location>
        <begin position="12"/>
        <end position="33"/>
    </location>
</feature>
<protein>
    <recommendedName>
        <fullName evidence="5">Elongation factor Ts, mitochondrial</fullName>
        <shortName evidence="5">EF-Ts</shortName>
        <shortName evidence="5">EF-TsMt</shortName>
    </recommendedName>
</protein>
<dbReference type="PANTHER" id="PTHR11741:SF0">
    <property type="entry name" value="ELONGATION FACTOR TS, MITOCHONDRIAL"/>
    <property type="match status" value="1"/>
</dbReference>
<evidence type="ECO:0000256" key="4">
    <source>
        <dbReference type="ARBA" id="ARBA00023128"/>
    </source>
</evidence>
<accession>G0TT36</accession>
<dbReference type="Pfam" id="PF00889">
    <property type="entry name" value="EF_TS"/>
    <property type="match status" value="1"/>
</dbReference>
<proteinExistence type="inferred from homology"/>
<comment type="subcellular location">
    <subcellularLocation>
        <location evidence="5">Mitochondrion</location>
    </subcellularLocation>
</comment>
<dbReference type="EMBL" id="HE573019">
    <property type="protein sequence ID" value="CCC47117.1"/>
    <property type="molecule type" value="Genomic_DNA"/>
</dbReference>
<dbReference type="SUPFAM" id="SSF46934">
    <property type="entry name" value="UBA-like"/>
    <property type="match status" value="1"/>
</dbReference>
<keyword evidence="6" id="KW-0472">Membrane</keyword>
<organism evidence="8">
    <name type="scientific">Trypanosoma vivax (strain Y486)</name>
    <dbReference type="NCBI Taxonomy" id="1055687"/>
    <lineage>
        <taxon>Eukaryota</taxon>
        <taxon>Discoba</taxon>
        <taxon>Euglenozoa</taxon>
        <taxon>Kinetoplastea</taxon>
        <taxon>Metakinetoplastina</taxon>
        <taxon>Trypanosomatida</taxon>
        <taxon>Trypanosomatidae</taxon>
        <taxon>Trypanosoma</taxon>
        <taxon>Duttonella</taxon>
    </lineage>
</organism>
<feature type="domain" description="Translation elongation factor EFTs/EF1B dimerisation" evidence="7">
    <location>
        <begin position="154"/>
        <end position="278"/>
    </location>
</feature>
<dbReference type="VEuPathDB" id="TriTrypDB:TvY486_0303040"/>
<evidence type="ECO:0000259" key="7">
    <source>
        <dbReference type="Pfam" id="PF00889"/>
    </source>
</evidence>
<comment type="similarity">
    <text evidence="1 5">Belongs to the EF-Ts family.</text>
</comment>
<sequence>MDLYANVRTCATFFPSVLPCFLFQYFLFLPVSFPTRPFHNLPRLLLLPIFSRFISHICRQAPRALPVTFWAMLTRSVLRANLTKSSFMELVRELRFRTEAPIADCSEALREANNDLQNAVELLRKKGLARAAKKGSRVTEYGTVVACVGGEFGGAVITVCSETDFAARSTQFHHVCASVMETFNQQIICSKGEILTDGSEACRALTESVGDKLRASIAVLGENVTIKSVQPFRVASHKLGGVSIGSYTHGELGVPNVGRVAGLVALSPAEAGADVPRPLLVGVARHFVACSGAEGDFASQTFFGADETVGEWLRRNALRFISSLVVDFGKEPVVHTAPEQFLEGSK</sequence>
<dbReference type="PANTHER" id="PTHR11741">
    <property type="entry name" value="ELONGATION FACTOR TS"/>
    <property type="match status" value="1"/>
</dbReference>
<dbReference type="GO" id="GO:0070125">
    <property type="term" value="P:mitochondrial translational elongation"/>
    <property type="evidence" value="ECO:0007669"/>
    <property type="project" value="TreeGrafter"/>
</dbReference>
<dbReference type="HAMAP" id="MF_00050">
    <property type="entry name" value="EF_Ts"/>
    <property type="match status" value="1"/>
</dbReference>
<gene>
    <name evidence="8" type="ORF">TVY486_0303040</name>
</gene>
<dbReference type="InterPro" id="IPR036402">
    <property type="entry name" value="EF-Ts_dimer_sf"/>
</dbReference>